<dbReference type="Gramene" id="KOM43270">
    <property type="protein sequence ID" value="KOM43270"/>
    <property type="gene ID" value="LR48_Vigan05g087400"/>
</dbReference>
<protein>
    <submittedName>
        <fullName evidence="1">Uncharacterized protein</fullName>
    </submittedName>
</protein>
<reference evidence="2" key="1">
    <citation type="journal article" date="2015" name="Proc. Natl. Acad. Sci. U.S.A.">
        <title>Genome sequencing of adzuki bean (Vigna angularis) provides insight into high starch and low fat accumulation and domestication.</title>
        <authorList>
            <person name="Yang K."/>
            <person name="Tian Z."/>
            <person name="Chen C."/>
            <person name="Luo L."/>
            <person name="Zhao B."/>
            <person name="Wang Z."/>
            <person name="Yu L."/>
            <person name="Li Y."/>
            <person name="Sun Y."/>
            <person name="Li W."/>
            <person name="Chen Y."/>
            <person name="Li Y."/>
            <person name="Zhang Y."/>
            <person name="Ai D."/>
            <person name="Zhao J."/>
            <person name="Shang C."/>
            <person name="Ma Y."/>
            <person name="Wu B."/>
            <person name="Wang M."/>
            <person name="Gao L."/>
            <person name="Sun D."/>
            <person name="Zhang P."/>
            <person name="Guo F."/>
            <person name="Wang W."/>
            <person name="Li Y."/>
            <person name="Wang J."/>
            <person name="Varshney R.K."/>
            <person name="Wang J."/>
            <person name="Ling H.Q."/>
            <person name="Wan P."/>
        </authorList>
    </citation>
    <scope>NUCLEOTIDE SEQUENCE</scope>
    <source>
        <strain evidence="2">cv. Jingnong 6</strain>
    </source>
</reference>
<dbReference type="Proteomes" id="UP000053144">
    <property type="component" value="Chromosome 5"/>
</dbReference>
<sequence>MWFKVKEEEKDSKRASVHLDSLEEHEGLRPRILVRFNKKIWVLKELRADGLIEIESPISRRTKKVNRKLLKINWCGEGKDNTKIKDVT</sequence>
<proteinExistence type="predicted"/>
<name>A0A0L9UK51_PHAAN</name>
<accession>A0A0L9UK51</accession>
<dbReference type="AlphaFoldDB" id="A0A0L9UK51"/>
<gene>
    <name evidence="1" type="ORF">LR48_Vigan05g087400</name>
</gene>
<evidence type="ECO:0000313" key="1">
    <source>
        <dbReference type="EMBL" id="KOM43270.1"/>
    </source>
</evidence>
<organism evidence="1 2">
    <name type="scientific">Phaseolus angularis</name>
    <name type="common">Azuki bean</name>
    <name type="synonym">Vigna angularis</name>
    <dbReference type="NCBI Taxonomy" id="3914"/>
    <lineage>
        <taxon>Eukaryota</taxon>
        <taxon>Viridiplantae</taxon>
        <taxon>Streptophyta</taxon>
        <taxon>Embryophyta</taxon>
        <taxon>Tracheophyta</taxon>
        <taxon>Spermatophyta</taxon>
        <taxon>Magnoliopsida</taxon>
        <taxon>eudicotyledons</taxon>
        <taxon>Gunneridae</taxon>
        <taxon>Pentapetalae</taxon>
        <taxon>rosids</taxon>
        <taxon>fabids</taxon>
        <taxon>Fabales</taxon>
        <taxon>Fabaceae</taxon>
        <taxon>Papilionoideae</taxon>
        <taxon>50 kb inversion clade</taxon>
        <taxon>NPAAA clade</taxon>
        <taxon>indigoferoid/millettioid clade</taxon>
        <taxon>Phaseoleae</taxon>
        <taxon>Vigna</taxon>
    </lineage>
</organism>
<dbReference type="EMBL" id="CM003375">
    <property type="protein sequence ID" value="KOM43270.1"/>
    <property type="molecule type" value="Genomic_DNA"/>
</dbReference>
<evidence type="ECO:0000313" key="2">
    <source>
        <dbReference type="Proteomes" id="UP000053144"/>
    </source>
</evidence>